<dbReference type="EC" id="2.7.11.1" evidence="4"/>
<evidence type="ECO:0000256" key="12">
    <source>
        <dbReference type="ARBA" id="ARBA00022737"/>
    </source>
</evidence>
<keyword evidence="9" id="KW-0808">Transferase</keyword>
<dbReference type="InterPro" id="IPR001245">
    <property type="entry name" value="Ser-Thr/Tyr_kinase_cat_dom"/>
</dbReference>
<dbReference type="PANTHER" id="PTHR27003:SF342">
    <property type="entry name" value="TYROSINE-PROTEIN KINASE, CSF-1_PDGF RECEPTOR FAMILY-RELATED"/>
    <property type="match status" value="1"/>
</dbReference>
<dbReference type="PROSITE" id="PS50011">
    <property type="entry name" value="PROTEIN_KINASE_DOM"/>
    <property type="match status" value="2"/>
</dbReference>
<feature type="region of interest" description="Disordered" evidence="23">
    <location>
        <begin position="351"/>
        <end position="373"/>
    </location>
</feature>
<organism evidence="25 26">
    <name type="scientific">Centaurea solstitialis</name>
    <name type="common">yellow star-thistle</name>
    <dbReference type="NCBI Taxonomy" id="347529"/>
    <lineage>
        <taxon>Eukaryota</taxon>
        <taxon>Viridiplantae</taxon>
        <taxon>Streptophyta</taxon>
        <taxon>Embryophyta</taxon>
        <taxon>Tracheophyta</taxon>
        <taxon>Spermatophyta</taxon>
        <taxon>Magnoliopsida</taxon>
        <taxon>eudicotyledons</taxon>
        <taxon>Gunneridae</taxon>
        <taxon>Pentapetalae</taxon>
        <taxon>asterids</taxon>
        <taxon>campanulids</taxon>
        <taxon>Asterales</taxon>
        <taxon>Asteraceae</taxon>
        <taxon>Carduoideae</taxon>
        <taxon>Cardueae</taxon>
        <taxon>Centaureinae</taxon>
        <taxon>Centaurea</taxon>
    </lineage>
</organism>
<evidence type="ECO:0000256" key="17">
    <source>
        <dbReference type="ARBA" id="ARBA00023136"/>
    </source>
</evidence>
<protein>
    <recommendedName>
        <fullName evidence="4">non-specific serine/threonine protein kinase</fullName>
        <ecNumber evidence="4">2.7.11.1</ecNumber>
    </recommendedName>
</protein>
<dbReference type="PANTHER" id="PTHR27003">
    <property type="entry name" value="OS07G0166700 PROTEIN"/>
    <property type="match status" value="1"/>
</dbReference>
<dbReference type="GO" id="GO:0009506">
    <property type="term" value="C:plasmodesma"/>
    <property type="evidence" value="ECO:0007669"/>
    <property type="project" value="TreeGrafter"/>
</dbReference>
<dbReference type="PROSITE" id="PS00107">
    <property type="entry name" value="PROTEIN_KINASE_ATP"/>
    <property type="match status" value="2"/>
</dbReference>
<feature type="binding site" evidence="22">
    <location>
        <position position="63"/>
    </location>
    <ligand>
        <name>ATP</name>
        <dbReference type="ChEBI" id="CHEBI:30616"/>
    </ligand>
</feature>
<evidence type="ECO:0000256" key="19">
    <source>
        <dbReference type="ARBA" id="ARBA00023180"/>
    </source>
</evidence>
<keyword evidence="13 22" id="KW-0547">Nucleotide-binding</keyword>
<dbReference type="GO" id="GO:0002229">
    <property type="term" value="P:defense response to oomycetes"/>
    <property type="evidence" value="ECO:0007669"/>
    <property type="project" value="UniProtKB-ARBA"/>
</dbReference>
<dbReference type="FunFam" id="3.30.200.20:FF:000039">
    <property type="entry name" value="receptor-like protein kinase FERONIA"/>
    <property type="match status" value="2"/>
</dbReference>
<evidence type="ECO:0000256" key="3">
    <source>
        <dbReference type="ARBA" id="ARBA00010217"/>
    </source>
</evidence>
<dbReference type="InterPro" id="IPR008271">
    <property type="entry name" value="Ser/Thr_kinase_AS"/>
</dbReference>
<gene>
    <name evidence="25" type="ORF">OSB04_015152</name>
</gene>
<accession>A0AA38W761</accession>
<proteinExistence type="inferred from homology"/>
<dbReference type="InterPro" id="IPR017441">
    <property type="entry name" value="Protein_kinase_ATP_BS"/>
</dbReference>
<evidence type="ECO:0000256" key="1">
    <source>
        <dbReference type="ARBA" id="ARBA00004251"/>
    </source>
</evidence>
<dbReference type="CDD" id="cd14066">
    <property type="entry name" value="STKc_IRAK"/>
    <property type="match status" value="1"/>
</dbReference>
<keyword evidence="11" id="KW-0732">Signal</keyword>
<dbReference type="Gene3D" id="1.10.510.10">
    <property type="entry name" value="Transferase(Phosphotransferase) domain 1"/>
    <property type="match status" value="2"/>
</dbReference>
<comment type="similarity">
    <text evidence="3">In the C-terminal section; belongs to the protein kinase superfamily. Ser/Thr protein kinase family.</text>
</comment>
<dbReference type="GO" id="GO:0004674">
    <property type="term" value="F:protein serine/threonine kinase activity"/>
    <property type="evidence" value="ECO:0007669"/>
    <property type="project" value="UniProtKB-KW"/>
</dbReference>
<evidence type="ECO:0000256" key="9">
    <source>
        <dbReference type="ARBA" id="ARBA00022679"/>
    </source>
</evidence>
<feature type="domain" description="Protein kinase" evidence="24">
    <location>
        <begin position="393"/>
        <end position="674"/>
    </location>
</feature>
<dbReference type="AlphaFoldDB" id="A0AA38W761"/>
<dbReference type="GO" id="GO:0005886">
    <property type="term" value="C:plasma membrane"/>
    <property type="evidence" value="ECO:0007669"/>
    <property type="project" value="UniProtKB-SubCell"/>
</dbReference>
<keyword evidence="10" id="KW-0812">Transmembrane</keyword>
<dbReference type="SUPFAM" id="SSF56112">
    <property type="entry name" value="Protein kinase-like (PK-like)"/>
    <property type="match status" value="2"/>
</dbReference>
<comment type="catalytic activity">
    <reaction evidence="21">
        <text>L-seryl-[protein] + ATP = O-phospho-L-seryl-[protein] + ADP + H(+)</text>
        <dbReference type="Rhea" id="RHEA:17989"/>
        <dbReference type="Rhea" id="RHEA-COMP:9863"/>
        <dbReference type="Rhea" id="RHEA-COMP:11604"/>
        <dbReference type="ChEBI" id="CHEBI:15378"/>
        <dbReference type="ChEBI" id="CHEBI:29999"/>
        <dbReference type="ChEBI" id="CHEBI:30616"/>
        <dbReference type="ChEBI" id="CHEBI:83421"/>
        <dbReference type="ChEBI" id="CHEBI:456216"/>
        <dbReference type="EC" id="2.7.11.1"/>
    </reaction>
</comment>
<dbReference type="InterPro" id="IPR045272">
    <property type="entry name" value="ANXUR1/2-like"/>
</dbReference>
<evidence type="ECO:0000256" key="6">
    <source>
        <dbReference type="ARBA" id="ARBA00022527"/>
    </source>
</evidence>
<dbReference type="PROSITE" id="PS00108">
    <property type="entry name" value="PROTEIN_KINASE_ST"/>
    <property type="match status" value="1"/>
</dbReference>
<keyword evidence="16" id="KW-1133">Transmembrane helix</keyword>
<keyword evidence="19" id="KW-0325">Glycoprotein</keyword>
<evidence type="ECO:0000256" key="2">
    <source>
        <dbReference type="ARBA" id="ARBA00008536"/>
    </source>
</evidence>
<feature type="domain" description="Protein kinase" evidence="24">
    <location>
        <begin position="32"/>
        <end position="308"/>
    </location>
</feature>
<dbReference type="InterPro" id="IPR011009">
    <property type="entry name" value="Kinase-like_dom_sf"/>
</dbReference>
<comment type="catalytic activity">
    <reaction evidence="20">
        <text>L-threonyl-[protein] + ATP = O-phospho-L-threonyl-[protein] + ADP + H(+)</text>
        <dbReference type="Rhea" id="RHEA:46608"/>
        <dbReference type="Rhea" id="RHEA-COMP:11060"/>
        <dbReference type="Rhea" id="RHEA-COMP:11605"/>
        <dbReference type="ChEBI" id="CHEBI:15378"/>
        <dbReference type="ChEBI" id="CHEBI:30013"/>
        <dbReference type="ChEBI" id="CHEBI:30616"/>
        <dbReference type="ChEBI" id="CHEBI:61977"/>
        <dbReference type="ChEBI" id="CHEBI:456216"/>
        <dbReference type="EC" id="2.7.11.1"/>
    </reaction>
</comment>
<comment type="caution">
    <text evidence="25">The sequence shown here is derived from an EMBL/GenBank/DDBJ whole genome shotgun (WGS) entry which is preliminary data.</text>
</comment>
<evidence type="ECO:0000256" key="21">
    <source>
        <dbReference type="ARBA" id="ARBA00048679"/>
    </source>
</evidence>
<dbReference type="Proteomes" id="UP001172457">
    <property type="component" value="Chromosome 4"/>
</dbReference>
<keyword evidence="8" id="KW-0433">Leucine-rich repeat</keyword>
<evidence type="ECO:0000256" key="14">
    <source>
        <dbReference type="ARBA" id="ARBA00022777"/>
    </source>
</evidence>
<dbReference type="Gene3D" id="3.30.200.20">
    <property type="entry name" value="Phosphorylase Kinase, domain 1"/>
    <property type="match status" value="2"/>
</dbReference>
<keyword evidence="15 22" id="KW-0067">ATP-binding</keyword>
<evidence type="ECO:0000256" key="4">
    <source>
        <dbReference type="ARBA" id="ARBA00012513"/>
    </source>
</evidence>
<dbReference type="FunFam" id="1.10.510.10:FF:000240">
    <property type="entry name" value="Lectin-domain containing receptor kinase A4.3"/>
    <property type="match status" value="1"/>
</dbReference>
<keyword evidence="14" id="KW-0418">Kinase</keyword>
<keyword evidence="12" id="KW-0677">Repeat</keyword>
<keyword evidence="6" id="KW-0723">Serine/threonine-protein kinase</keyword>
<evidence type="ECO:0000256" key="7">
    <source>
        <dbReference type="ARBA" id="ARBA00022553"/>
    </source>
</evidence>
<dbReference type="InterPro" id="IPR000719">
    <property type="entry name" value="Prot_kinase_dom"/>
</dbReference>
<evidence type="ECO:0000256" key="5">
    <source>
        <dbReference type="ARBA" id="ARBA00022475"/>
    </source>
</evidence>
<dbReference type="Pfam" id="PF07714">
    <property type="entry name" value="PK_Tyr_Ser-Thr"/>
    <property type="match status" value="2"/>
</dbReference>
<keyword evidence="7" id="KW-0597">Phosphoprotein</keyword>
<evidence type="ECO:0000256" key="22">
    <source>
        <dbReference type="PROSITE-ProRule" id="PRU10141"/>
    </source>
</evidence>
<evidence type="ECO:0000256" key="13">
    <source>
        <dbReference type="ARBA" id="ARBA00022741"/>
    </source>
</evidence>
<evidence type="ECO:0000256" key="8">
    <source>
        <dbReference type="ARBA" id="ARBA00022614"/>
    </source>
</evidence>
<comment type="subcellular location">
    <subcellularLocation>
        <location evidence="1">Cell membrane</location>
        <topology evidence="1">Single-pass type I membrane protein</topology>
    </subcellularLocation>
</comment>
<comment type="similarity">
    <text evidence="2">In the N-terminal section; belongs to the leguminous lectin family.</text>
</comment>
<keyword evidence="26" id="KW-1185">Reference proteome</keyword>
<dbReference type="GO" id="GO:0005524">
    <property type="term" value="F:ATP binding"/>
    <property type="evidence" value="ECO:0007669"/>
    <property type="project" value="UniProtKB-UniRule"/>
</dbReference>
<dbReference type="SMART" id="SM00220">
    <property type="entry name" value="S_TKc"/>
    <property type="match status" value="2"/>
</dbReference>
<evidence type="ECO:0000313" key="25">
    <source>
        <dbReference type="EMBL" id="KAJ9551107.1"/>
    </source>
</evidence>
<evidence type="ECO:0000256" key="23">
    <source>
        <dbReference type="SAM" id="MobiDB-lite"/>
    </source>
</evidence>
<evidence type="ECO:0000256" key="16">
    <source>
        <dbReference type="ARBA" id="ARBA00022989"/>
    </source>
</evidence>
<evidence type="ECO:0000256" key="11">
    <source>
        <dbReference type="ARBA" id="ARBA00022729"/>
    </source>
</evidence>
<keyword evidence="5" id="KW-1003">Cell membrane</keyword>
<evidence type="ECO:0000256" key="15">
    <source>
        <dbReference type="ARBA" id="ARBA00022840"/>
    </source>
</evidence>
<dbReference type="EMBL" id="JARYMX010000004">
    <property type="protein sequence ID" value="KAJ9551107.1"/>
    <property type="molecule type" value="Genomic_DNA"/>
</dbReference>
<evidence type="ECO:0000256" key="18">
    <source>
        <dbReference type="ARBA" id="ARBA00023170"/>
    </source>
</evidence>
<evidence type="ECO:0000313" key="26">
    <source>
        <dbReference type="Proteomes" id="UP001172457"/>
    </source>
</evidence>
<evidence type="ECO:0000259" key="24">
    <source>
        <dbReference type="PROSITE" id="PS50011"/>
    </source>
</evidence>
<dbReference type="FunFam" id="1.10.510.10:FF:000358">
    <property type="entry name" value="Putative leucine-rich repeat receptor-like serine/threonine-protein kinase"/>
    <property type="match status" value="1"/>
</dbReference>
<feature type="binding site" evidence="22">
    <location>
        <position position="424"/>
    </location>
    <ligand>
        <name>ATP</name>
        <dbReference type="ChEBI" id="CHEBI:30616"/>
    </ligand>
</feature>
<evidence type="ECO:0000256" key="20">
    <source>
        <dbReference type="ARBA" id="ARBA00047899"/>
    </source>
</evidence>
<reference evidence="25" key="1">
    <citation type="submission" date="2023-03" db="EMBL/GenBank/DDBJ databases">
        <title>Chromosome-scale reference genome and RAD-based genetic map of yellow starthistle (Centaurea solstitialis) reveal putative structural variation and QTLs associated with invader traits.</title>
        <authorList>
            <person name="Reatini B."/>
            <person name="Cang F.A."/>
            <person name="Jiang Q."/>
            <person name="Mckibben M.T.W."/>
            <person name="Barker M.S."/>
            <person name="Rieseberg L.H."/>
            <person name="Dlugosch K.M."/>
        </authorList>
    </citation>
    <scope>NUCLEOTIDE SEQUENCE</scope>
    <source>
        <strain evidence="25">CAN-66</strain>
        <tissue evidence="25">Leaf</tissue>
    </source>
</reference>
<evidence type="ECO:0000256" key="10">
    <source>
        <dbReference type="ARBA" id="ARBA00022692"/>
    </source>
</evidence>
<keyword evidence="17" id="KW-0472">Membrane</keyword>
<keyword evidence="18" id="KW-0675">Receptor</keyword>
<sequence length="690" mass="77268">MLGMESEPSSSSGSQPRRHFQFAEIQQATNDFDESLVIGRGGFGKVYKGNIVNGSDSVFAAIKRLDSSSDQGAAEFWAEVEILSRLRHDNLVTMIGYCDYENEMIVVYEYVSNGSLYDHLHKLGTPLSWVQRLNICIGAARGLDYLHTGQGIIHRDVKSSNILLQESWEAKIGDFGLSKAGPMNQRWSDLISKSVKGTFGYLDPEYFYTRRLTRKTDVYAFGVVLLEVLCRRRAIDVTFGNETGSLQRWARLHIKKGKPMHITDYDIRGQLSPKCLKEFVRIVERCFHNDMKQRCTMAEVVVGLESVLTSQEKFNNSLQPSHETIFSRMVDMLRLPSRMVDIRPVPSIKNKSAASSEHPYKELEPASSSSSLQASQPCHHFEFPEILEATSDFDESLVIGHGGSGKVYKGNIMDGSSVVVVAIKRLRSTSGQGAVQFWAEVNILPKFRHRNIVSLIGYCHDGKEMLLVYEYMPNGTLGDHLHTHGTPLSWLQRLNICIGAAHGLLHLHTHTGVGIVDGAIHHDVKSLNILLSESWEAKISDFGLSEIDPMDKPLTYANTTITGTFGYLDPACSEVGRLTKKSDVYAFGVVLLEVLCRRLALDNSLDEEDANLARWAQRSIKKGNVKHIVDPAIRDQISRKCLKKFVQIVETCLQENPKHRSTMAEVVAGLESILTLQKKFNNSLQPQNNI</sequence>
<name>A0AA38W761_9ASTR</name>
<dbReference type="GO" id="GO:0004714">
    <property type="term" value="F:transmembrane receptor protein tyrosine kinase activity"/>
    <property type="evidence" value="ECO:0007669"/>
    <property type="project" value="InterPro"/>
</dbReference>